<proteinExistence type="predicted"/>
<keyword evidence="3" id="KW-1185">Reference proteome</keyword>
<evidence type="ECO:0000313" key="2">
    <source>
        <dbReference type="EMBL" id="KIK02850.1"/>
    </source>
</evidence>
<reference evidence="2 3" key="1">
    <citation type="submission" date="2014-04" db="EMBL/GenBank/DDBJ databases">
        <authorList>
            <consortium name="DOE Joint Genome Institute"/>
            <person name="Kuo A."/>
            <person name="Kohler A."/>
            <person name="Nagy L.G."/>
            <person name="Floudas D."/>
            <person name="Copeland A."/>
            <person name="Barry K.W."/>
            <person name="Cichocki N."/>
            <person name="Veneault-Fourrey C."/>
            <person name="LaButti K."/>
            <person name="Lindquist E.A."/>
            <person name="Lipzen A."/>
            <person name="Lundell T."/>
            <person name="Morin E."/>
            <person name="Murat C."/>
            <person name="Sun H."/>
            <person name="Tunlid A."/>
            <person name="Henrissat B."/>
            <person name="Grigoriev I.V."/>
            <person name="Hibbett D.S."/>
            <person name="Martin F."/>
            <person name="Nordberg H.P."/>
            <person name="Cantor M.N."/>
            <person name="Hua S.X."/>
        </authorList>
    </citation>
    <scope>NUCLEOTIDE SEQUENCE [LARGE SCALE GENOMIC DNA]</scope>
    <source>
        <strain evidence="2 3">LaAM-08-1</strain>
    </source>
</reference>
<evidence type="ECO:0000313" key="3">
    <source>
        <dbReference type="Proteomes" id="UP000054477"/>
    </source>
</evidence>
<dbReference type="OrthoDB" id="3050713at2759"/>
<organism evidence="2 3">
    <name type="scientific">Laccaria amethystina LaAM-08-1</name>
    <dbReference type="NCBI Taxonomy" id="1095629"/>
    <lineage>
        <taxon>Eukaryota</taxon>
        <taxon>Fungi</taxon>
        <taxon>Dikarya</taxon>
        <taxon>Basidiomycota</taxon>
        <taxon>Agaricomycotina</taxon>
        <taxon>Agaricomycetes</taxon>
        <taxon>Agaricomycetidae</taxon>
        <taxon>Agaricales</taxon>
        <taxon>Agaricineae</taxon>
        <taxon>Hydnangiaceae</taxon>
        <taxon>Laccaria</taxon>
    </lineage>
</organism>
<protein>
    <submittedName>
        <fullName evidence="2">Uncharacterized protein</fullName>
    </submittedName>
</protein>
<evidence type="ECO:0000256" key="1">
    <source>
        <dbReference type="SAM" id="MobiDB-lite"/>
    </source>
</evidence>
<dbReference type="HOGENOM" id="CLU_667423_0_0_1"/>
<sequence>MCVNCGSHLPVKLAKGGNSPGYHYIHCTTCNYHFTFPKLASPHPLPEPFPTATHDGLAVSQVIDCAKSGCQRRGCTQCPCRMCKQCCVLVPSCSLCRRFDQLSSKQQGKLAVSTVPAPLNVMTTPDPLVIFPEQEKQRTEAERVQSLQSRQLEDDEDGHYQAAIAASLAVPHITPHVISSASSSRAPPPSSLPLAHPSVFSMTPVVPLLQPSTKPTTAVRTIPYRVPAPKSGIKEHTRKDWMRPVDGKAPKRRAIHECPLWPKWILWDAVNVCEELDIQGLLLEYFDTRSLQWITCAPSYPHTVKKDEQRKIAPPPYLIKYVSDNDDEHDEVVFVEQQEPPWLKRQLEDDADANPQPLQRQHSNLETGMYAIDMSLGFHQVNQSKTLLDESLLTVFGKKIPPNTYCDQQRYWMALTQEQ</sequence>
<accession>A0A0C9WUG7</accession>
<feature type="compositionally biased region" description="Basic and acidic residues" evidence="1">
    <location>
        <begin position="133"/>
        <end position="143"/>
    </location>
</feature>
<reference evidence="3" key="2">
    <citation type="submission" date="2015-01" db="EMBL/GenBank/DDBJ databases">
        <title>Evolutionary Origins and Diversification of the Mycorrhizal Mutualists.</title>
        <authorList>
            <consortium name="DOE Joint Genome Institute"/>
            <consortium name="Mycorrhizal Genomics Consortium"/>
            <person name="Kohler A."/>
            <person name="Kuo A."/>
            <person name="Nagy L.G."/>
            <person name="Floudas D."/>
            <person name="Copeland A."/>
            <person name="Barry K.W."/>
            <person name="Cichocki N."/>
            <person name="Veneault-Fourrey C."/>
            <person name="LaButti K."/>
            <person name="Lindquist E.A."/>
            <person name="Lipzen A."/>
            <person name="Lundell T."/>
            <person name="Morin E."/>
            <person name="Murat C."/>
            <person name="Riley R."/>
            <person name="Ohm R."/>
            <person name="Sun H."/>
            <person name="Tunlid A."/>
            <person name="Henrissat B."/>
            <person name="Grigoriev I.V."/>
            <person name="Hibbett D.S."/>
            <person name="Martin F."/>
        </authorList>
    </citation>
    <scope>NUCLEOTIDE SEQUENCE [LARGE SCALE GENOMIC DNA]</scope>
    <source>
        <strain evidence="3">LaAM-08-1</strain>
    </source>
</reference>
<dbReference type="Proteomes" id="UP000054477">
    <property type="component" value="Unassembled WGS sequence"/>
</dbReference>
<dbReference type="EMBL" id="KN838587">
    <property type="protein sequence ID" value="KIK02850.1"/>
    <property type="molecule type" value="Genomic_DNA"/>
</dbReference>
<name>A0A0C9WUG7_9AGAR</name>
<feature type="region of interest" description="Disordered" evidence="1">
    <location>
        <begin position="133"/>
        <end position="154"/>
    </location>
</feature>
<dbReference type="STRING" id="1095629.A0A0C9WUG7"/>
<dbReference type="AlphaFoldDB" id="A0A0C9WUG7"/>
<gene>
    <name evidence="2" type="ORF">K443DRAFT_131715</name>
</gene>